<keyword evidence="2" id="KW-0472">Membrane</keyword>
<dbReference type="AlphaFoldDB" id="F0QCB2"/>
<evidence type="ECO:0000256" key="2">
    <source>
        <dbReference type="SAM" id="Phobius"/>
    </source>
</evidence>
<dbReference type="Proteomes" id="UP000002482">
    <property type="component" value="Chromosome"/>
</dbReference>
<dbReference type="GeneID" id="34239521"/>
<reference evidence="3" key="1">
    <citation type="submission" date="2011-02" db="EMBL/GenBank/DDBJ databases">
        <title>Complete sequence of Acidovorax avenae subsp. avenae ATCC 19860.</title>
        <authorList>
            <consortium name="US DOE Joint Genome Institute"/>
            <person name="Lucas S."/>
            <person name="Copeland A."/>
            <person name="Lapidus A."/>
            <person name="Cheng J.-F."/>
            <person name="Goodwin L."/>
            <person name="Pitluck S."/>
            <person name="Chertkov O."/>
            <person name="Held B."/>
            <person name="Detter J.C."/>
            <person name="Han C."/>
            <person name="Tapia R."/>
            <person name="Land M."/>
            <person name="Hauser L."/>
            <person name="Kyrpides N."/>
            <person name="Ivanova N."/>
            <person name="Ovchinnikova G."/>
            <person name="Pagani I."/>
            <person name="Gordon S."/>
            <person name="Woyke T."/>
        </authorList>
    </citation>
    <scope>NUCLEOTIDE SEQUENCE</scope>
    <source>
        <strain evidence="3">ATCC 19860</strain>
    </source>
</reference>
<evidence type="ECO:0000313" key="3">
    <source>
        <dbReference type="EMBL" id="ADX46203.1"/>
    </source>
</evidence>
<proteinExistence type="predicted"/>
<name>F0QCB2_PARA1</name>
<keyword evidence="4" id="KW-1185">Reference proteome</keyword>
<organism evidence="3 4">
    <name type="scientific">Paracidovorax avenae (strain ATCC 19860 / DSM 7227 / CCUG 15838 / JCM 20985 / LMG 2117 / NCPPB 1011)</name>
    <name type="common">Acidovorax avenae</name>
    <dbReference type="NCBI Taxonomy" id="643561"/>
    <lineage>
        <taxon>Bacteria</taxon>
        <taxon>Pseudomonadati</taxon>
        <taxon>Pseudomonadota</taxon>
        <taxon>Betaproteobacteria</taxon>
        <taxon>Burkholderiales</taxon>
        <taxon>Comamonadaceae</taxon>
        <taxon>Paracidovorax</taxon>
    </lineage>
</organism>
<dbReference type="HOGENOM" id="CLU_2447873_0_0_4"/>
<evidence type="ECO:0008006" key="5">
    <source>
        <dbReference type="Google" id="ProtNLM"/>
    </source>
</evidence>
<feature type="compositionally biased region" description="Polar residues" evidence="1">
    <location>
        <begin position="1"/>
        <end position="12"/>
    </location>
</feature>
<evidence type="ECO:0000313" key="4">
    <source>
        <dbReference type="Proteomes" id="UP000002482"/>
    </source>
</evidence>
<dbReference type="EMBL" id="CP002521">
    <property type="protein sequence ID" value="ADX46203.1"/>
    <property type="molecule type" value="Genomic_DNA"/>
</dbReference>
<feature type="transmembrane region" description="Helical" evidence="2">
    <location>
        <begin position="39"/>
        <end position="60"/>
    </location>
</feature>
<protein>
    <recommendedName>
        <fullName evidence="5">DUF4175 domain-containing protein</fullName>
    </recommendedName>
</protein>
<feature type="transmembrane region" description="Helical" evidence="2">
    <location>
        <begin position="66"/>
        <end position="85"/>
    </location>
</feature>
<keyword evidence="2" id="KW-1133">Transmembrane helix</keyword>
<gene>
    <name evidence="3" type="ordered locus">Acav_2291</name>
</gene>
<keyword evidence="2" id="KW-0812">Transmembrane</keyword>
<feature type="region of interest" description="Disordered" evidence="1">
    <location>
        <begin position="1"/>
        <end position="30"/>
    </location>
</feature>
<dbReference type="KEGG" id="aaa:Acav_2291"/>
<dbReference type="OrthoDB" id="6902852at2"/>
<dbReference type="RefSeq" id="WP_013594712.1">
    <property type="nucleotide sequence ID" value="NC_015138.1"/>
</dbReference>
<sequence>MSSTPAPLTGPQSPAAIPGPSDSQALAAPHAEAARPGRVWGWPIALGILTASGLISALVSDGWGDTWSWVALGVPVAVMGWFGWLRRRG</sequence>
<accession>F0QCB2</accession>
<evidence type="ECO:0000256" key="1">
    <source>
        <dbReference type="SAM" id="MobiDB-lite"/>
    </source>
</evidence>